<proteinExistence type="predicted"/>
<feature type="compositionally biased region" description="Pro residues" evidence="1">
    <location>
        <begin position="27"/>
        <end position="36"/>
    </location>
</feature>
<keyword evidence="3" id="KW-1185">Reference proteome</keyword>
<dbReference type="AlphaFoldDB" id="A0A0D3EMX8"/>
<organism evidence="2">
    <name type="scientific">Oryza barthii</name>
    <dbReference type="NCBI Taxonomy" id="65489"/>
    <lineage>
        <taxon>Eukaryota</taxon>
        <taxon>Viridiplantae</taxon>
        <taxon>Streptophyta</taxon>
        <taxon>Embryophyta</taxon>
        <taxon>Tracheophyta</taxon>
        <taxon>Spermatophyta</taxon>
        <taxon>Magnoliopsida</taxon>
        <taxon>Liliopsida</taxon>
        <taxon>Poales</taxon>
        <taxon>Poaceae</taxon>
        <taxon>BOP clade</taxon>
        <taxon>Oryzoideae</taxon>
        <taxon>Oryzeae</taxon>
        <taxon>Oryzinae</taxon>
        <taxon>Oryza</taxon>
    </lineage>
</organism>
<dbReference type="HOGENOM" id="CLU_2310711_0_0_1"/>
<feature type="region of interest" description="Disordered" evidence="1">
    <location>
        <begin position="1"/>
        <end position="38"/>
    </location>
</feature>
<dbReference type="Proteomes" id="UP000026960">
    <property type="component" value="Chromosome 1"/>
</dbReference>
<feature type="compositionally biased region" description="Basic residues" evidence="1">
    <location>
        <begin position="66"/>
        <end position="77"/>
    </location>
</feature>
<reference evidence="2" key="1">
    <citation type="journal article" date="2009" name="Rice">
        <title>De Novo Next Generation Sequencing of Plant Genomes.</title>
        <authorList>
            <person name="Rounsley S."/>
            <person name="Marri P.R."/>
            <person name="Yu Y."/>
            <person name="He R."/>
            <person name="Sisneros N."/>
            <person name="Goicoechea J.L."/>
            <person name="Lee S.J."/>
            <person name="Angelova A."/>
            <person name="Kudrna D."/>
            <person name="Luo M."/>
            <person name="Affourtit J."/>
            <person name="Desany B."/>
            <person name="Knight J."/>
            <person name="Niazi F."/>
            <person name="Egholm M."/>
            <person name="Wing R.A."/>
        </authorList>
    </citation>
    <scope>NUCLEOTIDE SEQUENCE [LARGE SCALE GENOMIC DNA]</scope>
    <source>
        <strain evidence="2">cv. IRGC 105608</strain>
    </source>
</reference>
<sequence>MARPRRDGDGDASPGFTADSHLRLPAHPVPTSPPCRPHFLQRPARAAGAQTEVSCSCCGCDPASASRRRGGVCRRRSSSNTTTPPAAAGEDAKQHHGAKTQCFCSIL</sequence>
<protein>
    <submittedName>
        <fullName evidence="2">Uncharacterized protein</fullName>
    </submittedName>
</protein>
<dbReference type="PaxDb" id="65489-OBART01G12700.1"/>
<accession>A0A0D3EMX8</accession>
<evidence type="ECO:0000313" key="2">
    <source>
        <dbReference type="EnsemblPlants" id="OBART01G12700.1"/>
    </source>
</evidence>
<name>A0A0D3EMX8_9ORYZ</name>
<dbReference type="Gramene" id="OBART01G12700.1">
    <property type="protein sequence ID" value="OBART01G12700.1"/>
    <property type="gene ID" value="OBART01G12700"/>
</dbReference>
<evidence type="ECO:0000313" key="3">
    <source>
        <dbReference type="Proteomes" id="UP000026960"/>
    </source>
</evidence>
<feature type="region of interest" description="Disordered" evidence="1">
    <location>
        <begin position="63"/>
        <end position="99"/>
    </location>
</feature>
<evidence type="ECO:0000256" key="1">
    <source>
        <dbReference type="SAM" id="MobiDB-lite"/>
    </source>
</evidence>
<dbReference type="EnsemblPlants" id="OBART01G12700.1">
    <property type="protein sequence ID" value="OBART01G12700.1"/>
    <property type="gene ID" value="OBART01G12700"/>
</dbReference>
<reference evidence="2" key="2">
    <citation type="submission" date="2015-03" db="UniProtKB">
        <authorList>
            <consortium name="EnsemblPlants"/>
        </authorList>
    </citation>
    <scope>IDENTIFICATION</scope>
</reference>